<evidence type="ECO:0000313" key="3">
    <source>
        <dbReference type="Proteomes" id="UP000216300"/>
    </source>
</evidence>
<proteinExistence type="predicted"/>
<keyword evidence="1" id="KW-1133">Transmembrane helix</keyword>
<comment type="caution">
    <text evidence="2">The sequence shown here is derived from an EMBL/GenBank/DDBJ whole genome shotgun (WGS) entry which is preliminary data.</text>
</comment>
<evidence type="ECO:0000313" key="2">
    <source>
        <dbReference type="EMBL" id="OYN90276.1"/>
    </source>
</evidence>
<feature type="transmembrane region" description="Helical" evidence="1">
    <location>
        <begin position="59"/>
        <end position="84"/>
    </location>
</feature>
<dbReference type="Gene3D" id="1.20.1260.100">
    <property type="entry name" value="TspO/MBR protein"/>
    <property type="match status" value="1"/>
</dbReference>
<name>A0A255EFH3_9ACTN</name>
<feature type="transmembrane region" description="Helical" evidence="1">
    <location>
        <begin position="118"/>
        <end position="140"/>
    </location>
</feature>
<organism evidence="2 3">
    <name type="scientific">Parenemella sanctibonifatiensis</name>
    <dbReference type="NCBI Taxonomy" id="2016505"/>
    <lineage>
        <taxon>Bacteria</taxon>
        <taxon>Bacillati</taxon>
        <taxon>Actinomycetota</taxon>
        <taxon>Actinomycetes</taxon>
        <taxon>Propionibacteriales</taxon>
        <taxon>Propionibacteriaceae</taxon>
        <taxon>Parenemella</taxon>
    </lineage>
</organism>
<feature type="transmembrane region" description="Helical" evidence="1">
    <location>
        <begin position="191"/>
        <end position="209"/>
    </location>
</feature>
<evidence type="ECO:0008006" key="4">
    <source>
        <dbReference type="Google" id="ProtNLM"/>
    </source>
</evidence>
<feature type="transmembrane region" description="Helical" evidence="1">
    <location>
        <begin position="20"/>
        <end position="39"/>
    </location>
</feature>
<dbReference type="Proteomes" id="UP000216300">
    <property type="component" value="Unassembled WGS sequence"/>
</dbReference>
<accession>A0A255EFH3</accession>
<protein>
    <recommendedName>
        <fullName evidence="4">Tryptophan-rich sensory protein</fullName>
    </recommendedName>
</protein>
<evidence type="ECO:0000256" key="1">
    <source>
        <dbReference type="SAM" id="Phobius"/>
    </source>
</evidence>
<dbReference type="OrthoDB" id="5189031at2"/>
<gene>
    <name evidence="2" type="ORF">CGZ91_08940</name>
</gene>
<dbReference type="EMBL" id="NMVJ01000007">
    <property type="protein sequence ID" value="OYN90276.1"/>
    <property type="molecule type" value="Genomic_DNA"/>
</dbReference>
<dbReference type="AlphaFoldDB" id="A0A255EFH3"/>
<keyword evidence="3" id="KW-1185">Reference proteome</keyword>
<feature type="transmembrane region" description="Helical" evidence="1">
    <location>
        <begin position="96"/>
        <end position="112"/>
    </location>
</feature>
<dbReference type="InterPro" id="IPR038330">
    <property type="entry name" value="TspO/MBR-related_sf"/>
</dbReference>
<reference evidence="2 3" key="1">
    <citation type="submission" date="2017-07" db="EMBL/GenBank/DDBJ databases">
        <title>Draft whole genome sequences of clinical Proprionibacteriaceae strains.</title>
        <authorList>
            <person name="Bernier A.-M."/>
            <person name="Bernard K."/>
            <person name="Domingo M.-C."/>
        </authorList>
    </citation>
    <scope>NUCLEOTIDE SEQUENCE [LARGE SCALE GENOMIC DNA]</scope>
    <source>
        <strain evidence="2 3">NML 150081</strain>
    </source>
</reference>
<feature type="transmembrane region" description="Helical" evidence="1">
    <location>
        <begin position="214"/>
        <end position="230"/>
    </location>
</feature>
<sequence length="270" mass="28208">MATSRSFATDFLSSAIGRVLTAVLIVAAMVVAAFGAGAFGGTPVDEAAGGWLGADSTWIAPATSAFRIWSVIYLGLIGYAAWQFFRAAQTPRHQRVRLWVLAGVILNSVWLFTVQAGWLAVSVLVILALTACLARCLVLLDEEPIGSWLERILLDGVQGLSLGWVSIATIANVAGWLGSLGWQGSPLTEESWAITMAVLATALGLALAWRFGRLTPGLAIAWGLAWVAVGRTDGSGPQSVPVAVATAVAAAIILAGSLAGVLRRRRARSS</sequence>
<feature type="transmembrane region" description="Helical" evidence="1">
    <location>
        <begin position="242"/>
        <end position="262"/>
    </location>
</feature>
<keyword evidence="1" id="KW-0472">Membrane</keyword>
<dbReference type="RefSeq" id="WP_094454420.1">
    <property type="nucleotide sequence ID" value="NZ_NMVJ01000007.1"/>
</dbReference>
<keyword evidence="1" id="KW-0812">Transmembrane</keyword>
<feature type="transmembrane region" description="Helical" evidence="1">
    <location>
        <begin position="152"/>
        <end position="171"/>
    </location>
</feature>